<gene>
    <name evidence="2" type="ORF">FSB_LOCUS25561</name>
</gene>
<feature type="compositionally biased region" description="Basic and acidic residues" evidence="1">
    <location>
        <begin position="443"/>
        <end position="452"/>
    </location>
</feature>
<reference evidence="2" key="1">
    <citation type="submission" date="2018-02" db="EMBL/GenBank/DDBJ databases">
        <authorList>
            <person name="Cohen D.B."/>
            <person name="Kent A.D."/>
        </authorList>
    </citation>
    <scope>NUCLEOTIDE SEQUENCE</scope>
</reference>
<evidence type="ECO:0000256" key="1">
    <source>
        <dbReference type="SAM" id="MobiDB-lite"/>
    </source>
</evidence>
<accession>A0A2N9GE85</accession>
<feature type="compositionally biased region" description="Low complexity" evidence="1">
    <location>
        <begin position="195"/>
        <end position="208"/>
    </location>
</feature>
<sequence length="493" mass="54744">MGRFAKLVNTEEKIAQFKSRYGFPEDVHIRYVPYGDLALLQHDDLVLPIVAIVEEFTAKKIGFVERKTVEHILKRPCFIDSGGRPLAAFVLLEYEPSYKSFQKGPIVKNFGQAEVTVARSGRNQEEIIQVVPVTARKGVQVPQLVTPLIDLNFVPSLESSEVGDPAIRFPSLFDPTHQSEEDMPVHRRSVDIGTVLGTSVPTSSGTSSVPPPPRFSQGGDIMRRKRKRGEGDDDEEEGGQELSLTEPLKKKSPSKKGKGKSARALKKAAGQASQQLQYRNNPKEPWGCVFQVVGRAVDEGDSVLKSGTVRGGLVADAVGKALLLPEDMKVWQEKKSKHILEDLKRNSVLAVQGIFEAGSRLLETERRLQQSQEEIKRLEEFEESASAKIRAAKSAHKSAEAGLMNMERQVTKLKKELDREFTSGSQLRLENSRLKEALNEARAEVQKVEGPRHRPFRPASPEQHEEVEAAEGQMDHEAGDEHAGDVQVPVVEF</sequence>
<dbReference type="EMBL" id="OIVN01001790">
    <property type="protein sequence ID" value="SPC97679.1"/>
    <property type="molecule type" value="Genomic_DNA"/>
</dbReference>
<feature type="compositionally biased region" description="Basic and acidic residues" evidence="1">
    <location>
        <begin position="462"/>
        <end position="484"/>
    </location>
</feature>
<name>A0A2N9GE85_FAGSY</name>
<dbReference type="AlphaFoldDB" id="A0A2N9GE85"/>
<protein>
    <submittedName>
        <fullName evidence="2">Uncharacterized protein</fullName>
    </submittedName>
</protein>
<feature type="compositionally biased region" description="Basic residues" evidence="1">
    <location>
        <begin position="250"/>
        <end position="266"/>
    </location>
</feature>
<feature type="region of interest" description="Disordered" evidence="1">
    <location>
        <begin position="195"/>
        <end position="276"/>
    </location>
</feature>
<proteinExistence type="predicted"/>
<feature type="region of interest" description="Disordered" evidence="1">
    <location>
        <begin position="443"/>
        <end position="493"/>
    </location>
</feature>
<organism evidence="2">
    <name type="scientific">Fagus sylvatica</name>
    <name type="common">Beechnut</name>
    <dbReference type="NCBI Taxonomy" id="28930"/>
    <lineage>
        <taxon>Eukaryota</taxon>
        <taxon>Viridiplantae</taxon>
        <taxon>Streptophyta</taxon>
        <taxon>Embryophyta</taxon>
        <taxon>Tracheophyta</taxon>
        <taxon>Spermatophyta</taxon>
        <taxon>Magnoliopsida</taxon>
        <taxon>eudicotyledons</taxon>
        <taxon>Gunneridae</taxon>
        <taxon>Pentapetalae</taxon>
        <taxon>rosids</taxon>
        <taxon>fabids</taxon>
        <taxon>Fagales</taxon>
        <taxon>Fagaceae</taxon>
        <taxon>Fagus</taxon>
    </lineage>
</organism>
<evidence type="ECO:0000313" key="2">
    <source>
        <dbReference type="EMBL" id="SPC97679.1"/>
    </source>
</evidence>